<dbReference type="SUPFAM" id="SSF52540">
    <property type="entry name" value="P-loop containing nucleoside triphosphate hydrolases"/>
    <property type="match status" value="1"/>
</dbReference>
<reference evidence="8 9" key="1">
    <citation type="submission" date="2020-04" db="EMBL/GenBank/DDBJ databases">
        <title>Staphylococcus species from domestic dog.</title>
        <authorList>
            <person name="Paterson G.K."/>
        </authorList>
    </citation>
    <scope>NUCLEOTIDE SEQUENCE [LARGE SCALE GENOMIC DNA]</scope>
    <source>
        <strain evidence="8 9">H16/1A</strain>
    </source>
</reference>
<evidence type="ECO:0000256" key="5">
    <source>
        <dbReference type="ARBA" id="ARBA00022840"/>
    </source>
</evidence>
<dbReference type="InterPro" id="IPR003593">
    <property type="entry name" value="AAA+_ATPase"/>
</dbReference>
<evidence type="ECO:0000256" key="2">
    <source>
        <dbReference type="ARBA" id="ARBA00022448"/>
    </source>
</evidence>
<dbReference type="Pfam" id="PF00005">
    <property type="entry name" value="ABC_tran"/>
    <property type="match status" value="1"/>
</dbReference>
<sequence length="246" mass="27908">MITIEHLHHAFGSNEVIQNFNLNIEKNKIITFIGKSGCGKSTLLNIIGGFLTPTSGHVSIDNKIKQEPSSDCLMLFQHHNLLPWKTINDNIRLGLNRKIRNDEINQYLAKVGLEGKGHYFPDALSGGMKQRVAICRALIHQPDVILLDEPLGALDTFTRFKLQDQLLTLRDHTDATLLLVTHDIDEAIYLSDEIVLLDEGCKIINQYTVPLSHPRNRNADQMVTIRNQVMEDFALNHHMAEPEYQI</sequence>
<dbReference type="Proteomes" id="UP000751852">
    <property type="component" value="Unassembled WGS sequence"/>
</dbReference>
<evidence type="ECO:0000313" key="9">
    <source>
        <dbReference type="Proteomes" id="UP000751852"/>
    </source>
</evidence>
<comment type="caution">
    <text evidence="8">The sequence shown here is derived from an EMBL/GenBank/DDBJ whole genome shotgun (WGS) entry which is preliminary data.</text>
</comment>
<accession>A0ABS0TAL5</accession>
<keyword evidence="4" id="KW-0547">Nucleotide-binding</keyword>
<evidence type="ECO:0000259" key="7">
    <source>
        <dbReference type="PROSITE" id="PS50893"/>
    </source>
</evidence>
<protein>
    <submittedName>
        <fullName evidence="8">ABC transporter ATP-binding protein</fullName>
    </submittedName>
</protein>
<dbReference type="SMART" id="SM00382">
    <property type="entry name" value="AAA"/>
    <property type="match status" value="1"/>
</dbReference>
<evidence type="ECO:0000256" key="4">
    <source>
        <dbReference type="ARBA" id="ARBA00022741"/>
    </source>
</evidence>
<keyword evidence="3" id="KW-1003">Cell membrane</keyword>
<comment type="subcellular location">
    <subcellularLocation>
        <location evidence="1">Cell membrane</location>
        <topology evidence="1">Peripheral membrane protein</topology>
    </subcellularLocation>
</comment>
<organism evidence="8 9">
    <name type="scientific">Staphylococcus canis</name>
    <dbReference type="NCBI Taxonomy" id="2724942"/>
    <lineage>
        <taxon>Bacteria</taxon>
        <taxon>Bacillati</taxon>
        <taxon>Bacillota</taxon>
        <taxon>Bacilli</taxon>
        <taxon>Bacillales</taxon>
        <taxon>Staphylococcaceae</taxon>
        <taxon>Staphylococcus</taxon>
    </lineage>
</organism>
<feature type="domain" description="ABC transporter" evidence="7">
    <location>
        <begin position="2"/>
        <end position="224"/>
    </location>
</feature>
<dbReference type="InterPro" id="IPR027417">
    <property type="entry name" value="P-loop_NTPase"/>
</dbReference>
<name>A0ABS0TAL5_9STAP</name>
<proteinExistence type="predicted"/>
<keyword evidence="2" id="KW-0813">Transport</keyword>
<evidence type="ECO:0000256" key="3">
    <source>
        <dbReference type="ARBA" id="ARBA00022475"/>
    </source>
</evidence>
<keyword evidence="6" id="KW-0472">Membrane</keyword>
<dbReference type="GO" id="GO:0005524">
    <property type="term" value="F:ATP binding"/>
    <property type="evidence" value="ECO:0007669"/>
    <property type="project" value="UniProtKB-KW"/>
</dbReference>
<evidence type="ECO:0000313" key="8">
    <source>
        <dbReference type="EMBL" id="MBI5975717.1"/>
    </source>
</evidence>
<dbReference type="RefSeq" id="WP_198618491.1">
    <property type="nucleotide sequence ID" value="NZ_JABANU010000024.1"/>
</dbReference>
<dbReference type="PANTHER" id="PTHR42788:SF7">
    <property type="entry name" value="NITRATE ABC TRANSPORTER ATP-BINDING PROTEIN"/>
    <property type="match status" value="1"/>
</dbReference>
<dbReference type="InterPro" id="IPR017871">
    <property type="entry name" value="ABC_transporter-like_CS"/>
</dbReference>
<evidence type="ECO:0000256" key="1">
    <source>
        <dbReference type="ARBA" id="ARBA00004202"/>
    </source>
</evidence>
<dbReference type="EMBL" id="JABANU010000024">
    <property type="protein sequence ID" value="MBI5975717.1"/>
    <property type="molecule type" value="Genomic_DNA"/>
</dbReference>
<dbReference type="PROSITE" id="PS50893">
    <property type="entry name" value="ABC_TRANSPORTER_2"/>
    <property type="match status" value="1"/>
</dbReference>
<gene>
    <name evidence="8" type="ORF">HHH54_08910</name>
</gene>
<dbReference type="InterPro" id="IPR050166">
    <property type="entry name" value="ABC_transporter_ATP-bind"/>
</dbReference>
<dbReference type="CDD" id="cd03293">
    <property type="entry name" value="ABC_NrtD_SsuB_transporters"/>
    <property type="match status" value="1"/>
</dbReference>
<dbReference type="InterPro" id="IPR003439">
    <property type="entry name" value="ABC_transporter-like_ATP-bd"/>
</dbReference>
<evidence type="ECO:0000256" key="6">
    <source>
        <dbReference type="ARBA" id="ARBA00023136"/>
    </source>
</evidence>
<keyword evidence="5 8" id="KW-0067">ATP-binding</keyword>
<dbReference type="PROSITE" id="PS00211">
    <property type="entry name" value="ABC_TRANSPORTER_1"/>
    <property type="match status" value="1"/>
</dbReference>
<dbReference type="Gene3D" id="3.40.50.300">
    <property type="entry name" value="P-loop containing nucleotide triphosphate hydrolases"/>
    <property type="match status" value="1"/>
</dbReference>
<dbReference type="PANTHER" id="PTHR42788">
    <property type="entry name" value="TAURINE IMPORT ATP-BINDING PROTEIN-RELATED"/>
    <property type="match status" value="1"/>
</dbReference>
<keyword evidence="9" id="KW-1185">Reference proteome</keyword>